<protein>
    <submittedName>
        <fullName evidence="2">Uncharacterized protein</fullName>
    </submittedName>
</protein>
<dbReference type="KEGG" id="nai:NECAME_08322"/>
<sequence>MPHATCCEVVNLKSQPGQRLARYELVVAIVVGPLLIFALRLQQATIAPGSRQSATVCTRQ</sequence>
<gene>
    <name evidence="2" type="ORF">NECAME_08322</name>
</gene>
<keyword evidence="1" id="KW-0472">Membrane</keyword>
<evidence type="ECO:0000313" key="3">
    <source>
        <dbReference type="Proteomes" id="UP000053676"/>
    </source>
</evidence>
<dbReference type="EMBL" id="KI658646">
    <property type="protein sequence ID" value="ETN81697.1"/>
    <property type="molecule type" value="Genomic_DNA"/>
</dbReference>
<evidence type="ECO:0000313" key="2">
    <source>
        <dbReference type="EMBL" id="ETN81697.1"/>
    </source>
</evidence>
<organism evidence="2 3">
    <name type="scientific">Necator americanus</name>
    <name type="common">Human hookworm</name>
    <dbReference type="NCBI Taxonomy" id="51031"/>
    <lineage>
        <taxon>Eukaryota</taxon>
        <taxon>Metazoa</taxon>
        <taxon>Ecdysozoa</taxon>
        <taxon>Nematoda</taxon>
        <taxon>Chromadorea</taxon>
        <taxon>Rhabditida</taxon>
        <taxon>Rhabditina</taxon>
        <taxon>Rhabditomorpha</taxon>
        <taxon>Strongyloidea</taxon>
        <taxon>Ancylostomatidae</taxon>
        <taxon>Bunostominae</taxon>
        <taxon>Necator</taxon>
    </lineage>
</organism>
<keyword evidence="1" id="KW-0812">Transmembrane</keyword>
<dbReference type="AlphaFoldDB" id="W2TKY7"/>
<evidence type="ECO:0000256" key="1">
    <source>
        <dbReference type="SAM" id="Phobius"/>
    </source>
</evidence>
<keyword evidence="3" id="KW-1185">Reference proteome</keyword>
<reference evidence="3" key="1">
    <citation type="journal article" date="2014" name="Nat. Genet.">
        <title>Genome of the human hookworm Necator americanus.</title>
        <authorList>
            <person name="Tang Y.T."/>
            <person name="Gao X."/>
            <person name="Rosa B.A."/>
            <person name="Abubucker S."/>
            <person name="Hallsworth-Pepin K."/>
            <person name="Martin J."/>
            <person name="Tyagi R."/>
            <person name="Heizer E."/>
            <person name="Zhang X."/>
            <person name="Bhonagiri-Palsikar V."/>
            <person name="Minx P."/>
            <person name="Warren W.C."/>
            <person name="Wang Q."/>
            <person name="Zhan B."/>
            <person name="Hotez P.J."/>
            <person name="Sternberg P.W."/>
            <person name="Dougall A."/>
            <person name="Gaze S.T."/>
            <person name="Mulvenna J."/>
            <person name="Sotillo J."/>
            <person name="Ranganathan S."/>
            <person name="Rabelo E.M."/>
            <person name="Wilson R.K."/>
            <person name="Felgner P.L."/>
            <person name="Bethony J."/>
            <person name="Hawdon J.M."/>
            <person name="Gasser R.B."/>
            <person name="Loukas A."/>
            <person name="Mitreva M."/>
        </authorList>
    </citation>
    <scope>NUCLEOTIDE SEQUENCE [LARGE SCALE GENOMIC DNA]</scope>
</reference>
<keyword evidence="1" id="KW-1133">Transmembrane helix</keyword>
<accession>W2TKY7</accession>
<name>W2TKY7_NECAM</name>
<dbReference type="Proteomes" id="UP000053676">
    <property type="component" value="Unassembled WGS sequence"/>
</dbReference>
<proteinExistence type="predicted"/>
<feature type="transmembrane region" description="Helical" evidence="1">
    <location>
        <begin position="20"/>
        <end position="41"/>
    </location>
</feature>